<keyword evidence="2" id="KW-1185">Reference proteome</keyword>
<protein>
    <submittedName>
        <fullName evidence="1">Uncharacterized protein</fullName>
    </submittedName>
</protein>
<dbReference type="RefSeq" id="WP_207086772.1">
    <property type="nucleotide sequence ID" value="NZ_JAFLQW010000089.1"/>
</dbReference>
<name>A0ABS3FMA8_9CYAN</name>
<gene>
    <name evidence="1" type="ORF">J0895_03665</name>
</gene>
<accession>A0ABS3FMA8</accession>
<evidence type="ECO:0000313" key="2">
    <source>
        <dbReference type="Proteomes" id="UP000664844"/>
    </source>
</evidence>
<dbReference type="EMBL" id="JAFLQW010000089">
    <property type="protein sequence ID" value="MBO0348215.1"/>
    <property type="molecule type" value="Genomic_DNA"/>
</dbReference>
<dbReference type="Proteomes" id="UP000664844">
    <property type="component" value="Unassembled WGS sequence"/>
</dbReference>
<comment type="caution">
    <text evidence="1">The sequence shown here is derived from an EMBL/GenBank/DDBJ whole genome shotgun (WGS) entry which is preliminary data.</text>
</comment>
<evidence type="ECO:0000313" key="1">
    <source>
        <dbReference type="EMBL" id="MBO0348215.1"/>
    </source>
</evidence>
<organism evidence="1 2">
    <name type="scientific">Phormidium pseudopriestleyi FRX01</name>
    <dbReference type="NCBI Taxonomy" id="1759528"/>
    <lineage>
        <taxon>Bacteria</taxon>
        <taxon>Bacillati</taxon>
        <taxon>Cyanobacteriota</taxon>
        <taxon>Cyanophyceae</taxon>
        <taxon>Oscillatoriophycideae</taxon>
        <taxon>Oscillatoriales</taxon>
        <taxon>Oscillatoriaceae</taxon>
        <taxon>Phormidium</taxon>
    </lineage>
</organism>
<sequence length="66" mass="7173">MSGRKATWLITLISAVFLSSIFAVVSPVKAQIQQESEPTLSDSLAEKILQKAAEETGWPISQQLSI</sequence>
<reference evidence="1 2" key="1">
    <citation type="submission" date="2021-03" db="EMBL/GenBank/DDBJ databases">
        <title>Metabolic Capacity of the Antarctic Cyanobacterium Phormidium pseudopriestleyi that Sustains Oxygenic Photosynthesis in the Presence of Hydrogen Sulfide.</title>
        <authorList>
            <person name="Lumian J.E."/>
            <person name="Jungblut A.D."/>
            <person name="Dillon M.L."/>
            <person name="Hawes I."/>
            <person name="Doran P.T."/>
            <person name="Mackey T.J."/>
            <person name="Dick G.J."/>
            <person name="Grettenberger C.L."/>
            <person name="Sumner D.Y."/>
        </authorList>
    </citation>
    <scope>NUCLEOTIDE SEQUENCE [LARGE SCALE GENOMIC DNA]</scope>
    <source>
        <strain evidence="1 2">FRX01</strain>
    </source>
</reference>
<proteinExistence type="predicted"/>